<keyword evidence="9" id="KW-1185">Reference proteome</keyword>
<feature type="transmembrane region" description="Helical" evidence="7">
    <location>
        <begin position="6"/>
        <end position="21"/>
    </location>
</feature>
<dbReference type="EMBL" id="CP012600">
    <property type="protein sequence ID" value="ALC82201.1"/>
    <property type="molecule type" value="Genomic_DNA"/>
</dbReference>
<dbReference type="PANTHER" id="PTHR34583">
    <property type="entry name" value="ANTIPORTER SUBUNIT MNHC2-RELATED"/>
    <property type="match status" value="1"/>
</dbReference>
<dbReference type="RefSeq" id="WP_053603985.1">
    <property type="nucleotide sequence ID" value="NZ_CP012600.1"/>
</dbReference>
<accession>A0A0M5JLX9</accession>
<evidence type="ECO:0000256" key="3">
    <source>
        <dbReference type="ARBA" id="ARBA00022475"/>
    </source>
</evidence>
<dbReference type="NCBIfam" id="NF009303">
    <property type="entry name" value="PRK12660.1"/>
    <property type="match status" value="1"/>
</dbReference>
<sequence>MEILMSIVIGIIFMTATYLMLSKSLLRVIVGTALLSHGVHLLLLTMGGLKRGAAPILDKGTSSYVDPLPQALILTAIVISFGVTSLLLVMAFRGYQELKTDDMDVMRGNDQNE</sequence>
<comment type="similarity">
    <text evidence="2">Belongs to the CPA3 antiporters (TC 2.A.63) subunit C family.</text>
</comment>
<dbReference type="Gene3D" id="1.10.287.3510">
    <property type="match status" value="1"/>
</dbReference>
<reference evidence="9" key="1">
    <citation type="submission" date="2015-08" db="EMBL/GenBank/DDBJ databases">
        <title>Genome sequencing project for genomic taxonomy and phylogenomics of Bacillus-like bacteria.</title>
        <authorList>
            <person name="Liu B."/>
            <person name="Wang J."/>
            <person name="Zhu Y."/>
            <person name="Liu G."/>
            <person name="Chen Q."/>
            <person name="Chen Z."/>
            <person name="Lan J."/>
            <person name="Che J."/>
            <person name="Ge C."/>
            <person name="Shi H."/>
            <person name="Pan Z."/>
            <person name="Liu X."/>
        </authorList>
    </citation>
    <scope>NUCLEOTIDE SEQUENCE [LARGE SCALE GENOMIC DNA]</scope>
    <source>
        <strain evidence="9">FJAT-4402</strain>
    </source>
</reference>
<feature type="transmembrane region" description="Helical" evidence="7">
    <location>
        <begin position="28"/>
        <end position="49"/>
    </location>
</feature>
<reference evidence="8 9" key="2">
    <citation type="journal article" date="2016" name="Int. J. Syst. Evol. Microbiol.">
        <title>Bacillus gobiensis sp. nov., isolated from a soil sample.</title>
        <authorList>
            <person name="Liu B."/>
            <person name="Liu G.H."/>
            <person name="Cetin S."/>
            <person name="Schumann P."/>
            <person name="Pan Z.Z."/>
            <person name="Chen Q.Q."/>
        </authorList>
    </citation>
    <scope>NUCLEOTIDE SEQUENCE [LARGE SCALE GENOMIC DNA]</scope>
    <source>
        <strain evidence="8 9">FJAT-4402</strain>
    </source>
</reference>
<dbReference type="AlphaFoldDB" id="A0A0M5JLX9"/>
<comment type="subcellular location">
    <subcellularLocation>
        <location evidence="1">Cell membrane</location>
        <topology evidence="1">Multi-pass membrane protein</topology>
    </subcellularLocation>
</comment>
<evidence type="ECO:0000256" key="2">
    <source>
        <dbReference type="ARBA" id="ARBA00010388"/>
    </source>
</evidence>
<keyword evidence="4 7" id="KW-0812">Transmembrane</keyword>
<keyword evidence="6 7" id="KW-0472">Membrane</keyword>
<dbReference type="OrthoDB" id="9799219at2"/>
<dbReference type="Pfam" id="PF00420">
    <property type="entry name" value="Oxidored_q2"/>
    <property type="match status" value="1"/>
</dbReference>
<dbReference type="NCBIfam" id="NF006372">
    <property type="entry name" value="PRK08600.1"/>
    <property type="match status" value="1"/>
</dbReference>
<feature type="transmembrane region" description="Helical" evidence="7">
    <location>
        <begin position="69"/>
        <end position="92"/>
    </location>
</feature>
<dbReference type="PATRIC" id="fig|1441095.3.peg.2602"/>
<organism evidence="8 9">
    <name type="scientific">Bacillus gobiensis</name>
    <dbReference type="NCBI Taxonomy" id="1441095"/>
    <lineage>
        <taxon>Bacteria</taxon>
        <taxon>Bacillati</taxon>
        <taxon>Bacillota</taxon>
        <taxon>Bacilli</taxon>
        <taxon>Bacillales</taxon>
        <taxon>Bacillaceae</taxon>
        <taxon>Bacillus</taxon>
    </lineage>
</organism>
<evidence type="ECO:0000256" key="4">
    <source>
        <dbReference type="ARBA" id="ARBA00022692"/>
    </source>
</evidence>
<evidence type="ECO:0000313" key="8">
    <source>
        <dbReference type="EMBL" id="ALC82201.1"/>
    </source>
</evidence>
<name>A0A0M5JLX9_9BACI</name>
<proteinExistence type="inferred from homology"/>
<dbReference type="NCBIfam" id="NF006573">
    <property type="entry name" value="PRK09094.1"/>
    <property type="match status" value="1"/>
</dbReference>
<dbReference type="InterPro" id="IPR050601">
    <property type="entry name" value="CPA3_antiporter_subunitC"/>
</dbReference>
<evidence type="ECO:0000313" key="9">
    <source>
        <dbReference type="Proteomes" id="UP000067625"/>
    </source>
</evidence>
<evidence type="ECO:0000256" key="1">
    <source>
        <dbReference type="ARBA" id="ARBA00004651"/>
    </source>
</evidence>
<dbReference type="GO" id="GO:0005886">
    <property type="term" value="C:plasma membrane"/>
    <property type="evidence" value="ECO:0007669"/>
    <property type="project" value="UniProtKB-SubCell"/>
</dbReference>
<dbReference type="InterPro" id="IPR039428">
    <property type="entry name" value="NUOK/Mnh_C1-like"/>
</dbReference>
<keyword evidence="5 7" id="KW-1133">Transmembrane helix</keyword>
<dbReference type="Proteomes" id="UP000067625">
    <property type="component" value="Chromosome"/>
</dbReference>
<gene>
    <name evidence="8" type="ORF">AM592_11890</name>
</gene>
<dbReference type="STRING" id="1441095.AM592_11890"/>
<keyword evidence="3" id="KW-1003">Cell membrane</keyword>
<evidence type="ECO:0000256" key="5">
    <source>
        <dbReference type="ARBA" id="ARBA00022989"/>
    </source>
</evidence>
<evidence type="ECO:0000256" key="6">
    <source>
        <dbReference type="ARBA" id="ARBA00023136"/>
    </source>
</evidence>
<protein>
    <submittedName>
        <fullName evidence="8">Cation:proton antiporter</fullName>
    </submittedName>
</protein>
<dbReference type="PANTHER" id="PTHR34583:SF2">
    <property type="entry name" value="ANTIPORTER SUBUNIT MNHC2-RELATED"/>
    <property type="match status" value="1"/>
</dbReference>
<evidence type="ECO:0000256" key="7">
    <source>
        <dbReference type="SAM" id="Phobius"/>
    </source>
</evidence>